<feature type="region of interest" description="Disordered" evidence="1">
    <location>
        <begin position="27"/>
        <end position="46"/>
    </location>
</feature>
<sequence>MGGRRGVLPAGLMVTWHRSLEGCGGHVQTAGGTTGRGAAKGLDKQEGRVENESFSLYEMRAREDSKRLRCEKFLKAKKDLPGKTNSLRPPKILHPEGTAVPYCPRLCPENQSTHLAIWEAAVQVTEDTRDFHGNQPTPRPPPPSNTAATTIKHCSHHHQTLSPTPSNTAATTTTTTKHCNTATTTTIKHTHHQH</sequence>
<name>A0A5B7JKS6_PORTR</name>
<feature type="region of interest" description="Disordered" evidence="1">
    <location>
        <begin position="129"/>
        <end position="148"/>
    </location>
</feature>
<feature type="region of interest" description="Disordered" evidence="1">
    <location>
        <begin position="155"/>
        <end position="175"/>
    </location>
</feature>
<evidence type="ECO:0000256" key="1">
    <source>
        <dbReference type="SAM" id="MobiDB-lite"/>
    </source>
</evidence>
<evidence type="ECO:0000313" key="2">
    <source>
        <dbReference type="EMBL" id="MPC93638.1"/>
    </source>
</evidence>
<organism evidence="2 3">
    <name type="scientific">Portunus trituberculatus</name>
    <name type="common">Swimming crab</name>
    <name type="synonym">Neptunus trituberculatus</name>
    <dbReference type="NCBI Taxonomy" id="210409"/>
    <lineage>
        <taxon>Eukaryota</taxon>
        <taxon>Metazoa</taxon>
        <taxon>Ecdysozoa</taxon>
        <taxon>Arthropoda</taxon>
        <taxon>Crustacea</taxon>
        <taxon>Multicrustacea</taxon>
        <taxon>Malacostraca</taxon>
        <taxon>Eumalacostraca</taxon>
        <taxon>Eucarida</taxon>
        <taxon>Decapoda</taxon>
        <taxon>Pleocyemata</taxon>
        <taxon>Brachyura</taxon>
        <taxon>Eubrachyura</taxon>
        <taxon>Portunoidea</taxon>
        <taxon>Portunidae</taxon>
        <taxon>Portuninae</taxon>
        <taxon>Portunus</taxon>
    </lineage>
</organism>
<protein>
    <submittedName>
        <fullName evidence="2">Uncharacterized protein</fullName>
    </submittedName>
</protein>
<dbReference type="AlphaFoldDB" id="A0A5B7JKS6"/>
<feature type="compositionally biased region" description="Low complexity" evidence="1">
    <location>
        <begin position="160"/>
        <end position="175"/>
    </location>
</feature>
<reference evidence="2 3" key="1">
    <citation type="submission" date="2019-05" db="EMBL/GenBank/DDBJ databases">
        <title>Another draft genome of Portunus trituberculatus and its Hox gene families provides insights of decapod evolution.</title>
        <authorList>
            <person name="Jeong J.-H."/>
            <person name="Song I."/>
            <person name="Kim S."/>
            <person name="Choi T."/>
            <person name="Kim D."/>
            <person name="Ryu S."/>
            <person name="Kim W."/>
        </authorList>
    </citation>
    <scope>NUCLEOTIDE SEQUENCE [LARGE SCALE GENOMIC DNA]</scope>
    <source>
        <tissue evidence="2">Muscle</tissue>
    </source>
</reference>
<accession>A0A5B7JKS6</accession>
<gene>
    <name evidence="2" type="ORF">E2C01_088774</name>
</gene>
<dbReference type="EMBL" id="VSRR010095571">
    <property type="protein sequence ID" value="MPC93638.1"/>
    <property type="molecule type" value="Genomic_DNA"/>
</dbReference>
<dbReference type="Proteomes" id="UP000324222">
    <property type="component" value="Unassembled WGS sequence"/>
</dbReference>
<comment type="caution">
    <text evidence="2">The sequence shown here is derived from an EMBL/GenBank/DDBJ whole genome shotgun (WGS) entry which is preliminary data.</text>
</comment>
<keyword evidence="3" id="KW-1185">Reference proteome</keyword>
<proteinExistence type="predicted"/>
<evidence type="ECO:0000313" key="3">
    <source>
        <dbReference type="Proteomes" id="UP000324222"/>
    </source>
</evidence>